<evidence type="ECO:0000256" key="2">
    <source>
        <dbReference type="SAM" id="Phobius"/>
    </source>
</evidence>
<dbReference type="OrthoDB" id="378796at2759"/>
<accession>A0A2P9DE47</accession>
<keyword evidence="2" id="KW-1133">Transmembrane helix</keyword>
<keyword evidence="2" id="KW-0812">Transmembrane</keyword>
<keyword evidence="3" id="KW-0732">Signal</keyword>
<dbReference type="Proteomes" id="UP000240500">
    <property type="component" value="Chromosome 9"/>
</dbReference>
<dbReference type="EMBL" id="LT969572">
    <property type="protein sequence ID" value="SOV78660.1"/>
    <property type="molecule type" value="Genomic_DNA"/>
</dbReference>
<proteinExistence type="predicted"/>
<dbReference type="InterPro" id="IPR006373">
    <property type="entry name" value="VSA_Rifin"/>
</dbReference>
<evidence type="ECO:0000313" key="5">
    <source>
        <dbReference type="Proteomes" id="UP000240500"/>
    </source>
</evidence>
<feature type="signal peptide" evidence="3">
    <location>
        <begin position="1"/>
        <end position="24"/>
    </location>
</feature>
<feature type="chain" id="PRO_5015144111" evidence="3">
    <location>
        <begin position="25"/>
        <end position="359"/>
    </location>
</feature>
<dbReference type="VEuPathDB" id="PlasmoDB:PRCDC_0012300"/>
<organism evidence="4 5">
    <name type="scientific">Plasmodium reichenowi</name>
    <dbReference type="NCBI Taxonomy" id="5854"/>
    <lineage>
        <taxon>Eukaryota</taxon>
        <taxon>Sar</taxon>
        <taxon>Alveolata</taxon>
        <taxon>Apicomplexa</taxon>
        <taxon>Aconoidasida</taxon>
        <taxon>Haemosporida</taxon>
        <taxon>Plasmodiidae</taxon>
        <taxon>Plasmodium</taxon>
        <taxon>Plasmodium (Laverania)</taxon>
    </lineage>
</organism>
<sequence length="359" mass="39683">MKLYYSKILLFALALNILLTSYYAHNKNKPSITSHHTPRYTSRVLSECDTESSIYDNDKEINSVKEIFERQASQRLREYDERLQEKRQKRKQQRDKNIQKIIQKDKREKSLAERIEKGCLMCGCGLGSVAGSVGLFGGIIINIWKPGALKAAIAAAIAKRAGEISAAAEAARILAGKNAVISGLKQMGISTLGGKDLGSYFTTNTYTDVASITQAVYNQYKQTCNGYSLGKLVSHFRDPNPNIRFCQSVLNPTYAVSKTKKGISDIAVMKTAVQTMVSDAEVSAKAAAQAAEVAEKAKAIKTSTEAIEAASTELYGAIGYSILAILIIVLIMIIIYLILRYRRKKKMKKKAQYTKLLNE</sequence>
<dbReference type="Pfam" id="PF02009">
    <property type="entry name" value="RIFIN"/>
    <property type="match status" value="1"/>
</dbReference>
<keyword evidence="2" id="KW-0472">Membrane</keyword>
<feature type="coiled-coil region" evidence="1">
    <location>
        <begin position="69"/>
        <end position="96"/>
    </location>
</feature>
<protein>
    <submittedName>
        <fullName evidence="4">Rifin PIR protein, putative</fullName>
    </submittedName>
</protein>
<dbReference type="NCBIfam" id="TIGR01477">
    <property type="entry name" value="RIFIN"/>
    <property type="match status" value="1"/>
</dbReference>
<evidence type="ECO:0000256" key="3">
    <source>
        <dbReference type="SAM" id="SignalP"/>
    </source>
</evidence>
<evidence type="ECO:0000256" key="1">
    <source>
        <dbReference type="SAM" id="Coils"/>
    </source>
</evidence>
<evidence type="ECO:0000313" key="4">
    <source>
        <dbReference type="EMBL" id="SOV78660.1"/>
    </source>
</evidence>
<dbReference type="AlphaFoldDB" id="A0A2P9DE47"/>
<feature type="transmembrane region" description="Helical" evidence="2">
    <location>
        <begin position="317"/>
        <end position="339"/>
    </location>
</feature>
<dbReference type="VEuPathDB" id="PlasmoDB:PRG01_0900700"/>
<gene>
    <name evidence="4" type="ORF">PRG01_0900700</name>
</gene>
<keyword evidence="1" id="KW-0175">Coiled coil</keyword>
<reference evidence="4 5" key="1">
    <citation type="submission" date="2016-09" db="EMBL/GenBank/DDBJ databases">
        <authorList>
            <consortium name="Pathogen Informatics"/>
        </authorList>
    </citation>
    <scope>NUCLEOTIDE SEQUENCE [LARGE SCALE GENOMIC DNA]</scope>
</reference>
<name>A0A2P9DE47_PLARE</name>